<organism evidence="2 3">
    <name type="scientific">Mammaliicoccus sciuri</name>
    <name type="common">Staphylococcus sciuri</name>
    <dbReference type="NCBI Taxonomy" id="1296"/>
    <lineage>
        <taxon>Bacteria</taxon>
        <taxon>Bacillati</taxon>
        <taxon>Bacillota</taxon>
        <taxon>Bacilli</taxon>
        <taxon>Bacillales</taxon>
        <taxon>Staphylococcaceae</taxon>
        <taxon>Mammaliicoccus</taxon>
    </lineage>
</organism>
<evidence type="ECO:0000313" key="3">
    <source>
        <dbReference type="Proteomes" id="UP001204068"/>
    </source>
</evidence>
<dbReference type="InterPro" id="IPR024559">
    <property type="entry name" value="DUF3846"/>
</dbReference>
<accession>A0AAW5LTI0</accession>
<dbReference type="Proteomes" id="UP001204068">
    <property type="component" value="Unassembled WGS sequence"/>
</dbReference>
<evidence type="ECO:0000313" key="2">
    <source>
        <dbReference type="EMBL" id="MCQ9304958.1"/>
    </source>
</evidence>
<name>A0AAW5LTI0_MAMSC</name>
<dbReference type="RefSeq" id="WP_257099609.1">
    <property type="nucleotide sequence ID" value="NZ_JANILD010000009.1"/>
</dbReference>
<feature type="domain" description="DUF3846" evidence="1">
    <location>
        <begin position="4"/>
        <end position="106"/>
    </location>
</feature>
<dbReference type="AlphaFoldDB" id="A0AAW5LTI0"/>
<comment type="caution">
    <text evidence="2">The sequence shown here is derived from an EMBL/GenBank/DDBJ whole genome shotgun (WGS) entry which is preliminary data.</text>
</comment>
<protein>
    <submittedName>
        <fullName evidence="2">DUF3846 domain-containing protein</fullName>
    </submittedName>
</protein>
<evidence type="ECO:0000259" key="1">
    <source>
        <dbReference type="Pfam" id="PF12957"/>
    </source>
</evidence>
<dbReference type="Pfam" id="PF12957">
    <property type="entry name" value="DUF3846"/>
    <property type="match status" value="1"/>
</dbReference>
<gene>
    <name evidence="2" type="ORF">NQ032_15210</name>
</gene>
<reference evidence="2" key="1">
    <citation type="submission" date="2022-07" db="EMBL/GenBank/DDBJ databases">
        <title>Bacterial species isolated from the porcine tonsil microbiota.</title>
        <authorList>
            <person name="Oliveira I.M.F."/>
        </authorList>
    </citation>
    <scope>NUCLEOTIDE SEQUENCE</scope>
    <source>
        <strain evidence="2">8QC2O2</strain>
    </source>
</reference>
<proteinExistence type="predicted"/>
<dbReference type="EMBL" id="JANILD010000009">
    <property type="protein sequence ID" value="MCQ9304958.1"/>
    <property type="molecule type" value="Genomic_DNA"/>
</dbReference>
<sequence>MTQVILYDNKTRTFSQVIIPQRDVPYEFMCELLNCEMIELVSLTNDIDIFVDENGLLKEFTDINVLQDLKTGFQHQMTGKMLFVTADEEDGSTVGLSDEQVKYIIDNVVIKTVPAHLFL</sequence>